<keyword evidence="3" id="KW-1185">Reference proteome</keyword>
<feature type="transmembrane region" description="Helical" evidence="1">
    <location>
        <begin position="42"/>
        <end position="63"/>
    </location>
</feature>
<dbReference type="RefSeq" id="WP_008084124.1">
    <property type="nucleotide sequence ID" value="NC_013926.1"/>
</dbReference>
<feature type="transmembrane region" description="Helical" evidence="1">
    <location>
        <begin position="130"/>
        <end position="151"/>
    </location>
</feature>
<dbReference type="STRING" id="439481.Aboo_1411"/>
<proteinExistence type="predicted"/>
<dbReference type="InterPro" id="IPR037997">
    <property type="entry name" value="Dgk1-like"/>
</dbReference>
<feature type="transmembrane region" description="Helical" evidence="1">
    <location>
        <begin position="187"/>
        <end position="205"/>
    </location>
</feature>
<dbReference type="EMBL" id="CP001941">
    <property type="protein sequence ID" value="ADD09218.1"/>
    <property type="molecule type" value="Genomic_DNA"/>
</dbReference>
<dbReference type="AlphaFoldDB" id="B5ID16"/>
<name>B5ID16_ACIB4</name>
<feature type="transmembrane region" description="Helical" evidence="1">
    <location>
        <begin position="212"/>
        <end position="229"/>
    </location>
</feature>
<evidence type="ECO:0000313" key="2">
    <source>
        <dbReference type="EMBL" id="ADD09218.1"/>
    </source>
</evidence>
<dbReference type="GeneID" id="8828375"/>
<keyword evidence="2" id="KW-0548">Nucleotidyltransferase</keyword>
<feature type="transmembrane region" description="Helical" evidence="1">
    <location>
        <begin position="21"/>
        <end position="36"/>
    </location>
</feature>
<organism evidence="2 3">
    <name type="scientific">Aciduliprofundum boonei (strain DSM 19572 / T469)</name>
    <dbReference type="NCBI Taxonomy" id="439481"/>
    <lineage>
        <taxon>Archaea</taxon>
        <taxon>Methanobacteriati</taxon>
        <taxon>Thermoplasmatota</taxon>
        <taxon>DHVE2 group</taxon>
        <taxon>Candidatus Aciduliprofundum</taxon>
    </lineage>
</organism>
<reference evidence="2" key="1">
    <citation type="submission" date="2010-02" db="EMBL/GenBank/DDBJ databases">
        <title>Complete sequence of Aciduliprofundum boonei T469.</title>
        <authorList>
            <consortium name="US DOE Joint Genome Institute"/>
            <person name="Lucas S."/>
            <person name="Copeland A."/>
            <person name="Lapidus A."/>
            <person name="Cheng J.-F."/>
            <person name="Bruce D."/>
            <person name="Goodwin L."/>
            <person name="Pitluck S."/>
            <person name="Saunders E."/>
            <person name="Detter J.C."/>
            <person name="Han C."/>
            <person name="Tapia R."/>
            <person name="Land M."/>
            <person name="Hauser L."/>
            <person name="Kyrpides N."/>
            <person name="Mikhailova N."/>
            <person name="Flores G."/>
            <person name="Reysenbach A.-L."/>
            <person name="Woyke T."/>
        </authorList>
    </citation>
    <scope>NUCLEOTIDE SEQUENCE</scope>
    <source>
        <strain evidence="2">T469</strain>
    </source>
</reference>
<gene>
    <name evidence="2" type="ordered locus">Aboo_1411</name>
</gene>
<dbReference type="Proteomes" id="UP000001400">
    <property type="component" value="Chromosome"/>
</dbReference>
<dbReference type="PANTHER" id="PTHR31303:SF1">
    <property type="entry name" value="CTP-DEPENDENT DIACYLGLYCEROL KINASE 1"/>
    <property type="match status" value="1"/>
</dbReference>
<accession>B5ID16</accession>
<evidence type="ECO:0000313" key="3">
    <source>
        <dbReference type="Proteomes" id="UP000001400"/>
    </source>
</evidence>
<sequence length="230" mass="26090">MERQSCSGDTLSLKRELKRKTLHLAGLLVPALYILVGREWSISIISIILIAFFIIEPIRVSFFRSKELLERMRPYITPDVYKFLEQRLDKMMKSMREIEREEERLCIGAHIYFAIASLIVIILFPKYIVIGAITVATLGDAVAALIGKPLGKHRFKNGKSLEGSIAFFLTAFAVLFFILPYGYNMSFVIPAAILGAIIGTLVELFNVPPNDNFSNQIFISFALYLLLFLF</sequence>
<dbReference type="eggNOG" id="arCOG01880">
    <property type="taxonomic scope" value="Archaea"/>
</dbReference>
<keyword evidence="1" id="KW-1133">Transmembrane helix</keyword>
<evidence type="ECO:0000256" key="1">
    <source>
        <dbReference type="SAM" id="Phobius"/>
    </source>
</evidence>
<feature type="transmembrane region" description="Helical" evidence="1">
    <location>
        <begin position="163"/>
        <end position="181"/>
    </location>
</feature>
<keyword evidence="1" id="KW-0812">Transmembrane</keyword>
<dbReference type="HOGENOM" id="CLU_031477_4_1_2"/>
<protein>
    <submittedName>
        <fullName evidence="2">Phosphatidate cytidylyltransferase</fullName>
    </submittedName>
</protein>
<keyword evidence="2" id="KW-0808">Transferase</keyword>
<dbReference type="PANTHER" id="PTHR31303">
    <property type="entry name" value="CTP-DEPENDENT DIACYLGLYCEROL KINASE 1"/>
    <property type="match status" value="1"/>
</dbReference>
<dbReference type="GO" id="GO:0016779">
    <property type="term" value="F:nucleotidyltransferase activity"/>
    <property type="evidence" value="ECO:0007669"/>
    <property type="project" value="UniProtKB-KW"/>
</dbReference>
<feature type="transmembrane region" description="Helical" evidence="1">
    <location>
        <begin position="105"/>
        <end position="124"/>
    </location>
</feature>
<dbReference type="OrthoDB" id="107330at2157"/>
<dbReference type="KEGG" id="abi:Aboo_1411"/>
<keyword evidence="1" id="KW-0472">Membrane</keyword>
<dbReference type="GO" id="GO:0004143">
    <property type="term" value="F:ATP-dependent diacylglycerol kinase activity"/>
    <property type="evidence" value="ECO:0007669"/>
    <property type="project" value="InterPro"/>
</dbReference>